<dbReference type="Proteomes" id="UP000276776">
    <property type="component" value="Unassembled WGS sequence"/>
</dbReference>
<keyword evidence="2" id="KW-0479">Metal-binding</keyword>
<dbReference type="EMBL" id="UYYF01000290">
    <property type="protein sequence ID" value="VDM97512.1"/>
    <property type="molecule type" value="Genomic_DNA"/>
</dbReference>
<evidence type="ECO:0000313" key="12">
    <source>
        <dbReference type="EMBL" id="VDM97512.1"/>
    </source>
</evidence>
<dbReference type="EC" id="3.1.3.16" evidence="10"/>
<dbReference type="GO" id="GO:0007060">
    <property type="term" value="P:male meiosis chromosome segregation"/>
    <property type="evidence" value="ECO:0007669"/>
    <property type="project" value="UniProtKB-ARBA"/>
</dbReference>
<dbReference type="Pfam" id="PF16891">
    <property type="entry name" value="STPPase_N"/>
    <property type="match status" value="1"/>
</dbReference>
<evidence type="ECO:0000313" key="13">
    <source>
        <dbReference type="Proteomes" id="UP000276776"/>
    </source>
</evidence>
<evidence type="ECO:0000256" key="4">
    <source>
        <dbReference type="ARBA" id="ARBA00022912"/>
    </source>
</evidence>
<dbReference type="PROSITE" id="PS00125">
    <property type="entry name" value="SER_THR_PHOSPHATASE"/>
    <property type="match status" value="1"/>
</dbReference>
<dbReference type="GO" id="GO:0031143">
    <property type="term" value="C:pseudopodium"/>
    <property type="evidence" value="ECO:0007669"/>
    <property type="project" value="UniProtKB-SubCell"/>
</dbReference>
<dbReference type="InterPro" id="IPR050341">
    <property type="entry name" value="PP1_catalytic_subunit"/>
</dbReference>
<dbReference type="GO" id="GO:0000785">
    <property type="term" value="C:chromatin"/>
    <property type="evidence" value="ECO:0007669"/>
    <property type="project" value="UniProtKB-ARBA"/>
</dbReference>
<dbReference type="GO" id="GO:0018991">
    <property type="term" value="P:egg-laying behavior"/>
    <property type="evidence" value="ECO:0007669"/>
    <property type="project" value="UniProtKB-ARBA"/>
</dbReference>
<keyword evidence="3 10" id="KW-0378">Hydrolase</keyword>
<evidence type="ECO:0000313" key="14">
    <source>
        <dbReference type="WBParaSite" id="TCLT_0000185701-mRNA-1"/>
    </source>
</evidence>
<comment type="catalytic activity">
    <reaction evidence="8 10">
        <text>O-phospho-L-threonyl-[protein] + H2O = L-threonyl-[protein] + phosphate</text>
        <dbReference type="Rhea" id="RHEA:47004"/>
        <dbReference type="Rhea" id="RHEA-COMP:11060"/>
        <dbReference type="Rhea" id="RHEA-COMP:11605"/>
        <dbReference type="ChEBI" id="CHEBI:15377"/>
        <dbReference type="ChEBI" id="CHEBI:30013"/>
        <dbReference type="ChEBI" id="CHEBI:43474"/>
        <dbReference type="ChEBI" id="CHEBI:61977"/>
        <dbReference type="EC" id="3.1.3.16"/>
    </reaction>
</comment>
<evidence type="ECO:0000256" key="7">
    <source>
        <dbReference type="ARBA" id="ARBA00047761"/>
    </source>
</evidence>
<dbReference type="PANTHER" id="PTHR11668">
    <property type="entry name" value="SERINE/THREONINE PROTEIN PHOSPHATASE"/>
    <property type="match status" value="1"/>
</dbReference>
<dbReference type="GO" id="GO:0097723">
    <property type="term" value="P:amoeboid sperm motility"/>
    <property type="evidence" value="ECO:0007669"/>
    <property type="project" value="UniProtKB-ARBA"/>
</dbReference>
<evidence type="ECO:0000259" key="11">
    <source>
        <dbReference type="PROSITE" id="PS00125"/>
    </source>
</evidence>
<dbReference type="SUPFAM" id="SSF56300">
    <property type="entry name" value="Metallo-dependent phosphatases"/>
    <property type="match status" value="1"/>
</dbReference>
<dbReference type="OMA" id="LMCIKMK"/>
<dbReference type="SMART" id="SM00156">
    <property type="entry name" value="PP2Ac"/>
    <property type="match status" value="1"/>
</dbReference>
<dbReference type="GO" id="GO:0046872">
    <property type="term" value="F:metal ion binding"/>
    <property type="evidence" value="ECO:0007669"/>
    <property type="project" value="UniProtKB-KW"/>
</dbReference>
<dbReference type="STRING" id="103827.A0A0N5CNT5"/>
<comment type="similarity">
    <text evidence="1 10">Belongs to the PPP phosphatase family.</text>
</comment>
<keyword evidence="4" id="KW-0904">Protein phosphatase</keyword>
<proteinExistence type="inferred from homology"/>
<evidence type="ECO:0000256" key="3">
    <source>
        <dbReference type="ARBA" id="ARBA00022801"/>
    </source>
</evidence>
<protein>
    <recommendedName>
        <fullName evidence="10">Serine/threonine-protein phosphatase</fullName>
        <ecNumber evidence="10">3.1.3.16</ecNumber>
    </recommendedName>
</protein>
<dbReference type="PANTHER" id="PTHR11668:SF199">
    <property type="entry name" value="SERINE_THREONINE-PROTEIN PHOSPHATASE"/>
    <property type="match status" value="1"/>
</dbReference>
<dbReference type="InterPro" id="IPR004843">
    <property type="entry name" value="Calcineurin-like_PHP"/>
</dbReference>
<dbReference type="InterPro" id="IPR031675">
    <property type="entry name" value="STPPase_N"/>
</dbReference>
<sequence length="285" mass="32534">MMTIGRPQTGMSTKITEQDITDLLLNVKDIFMQQPMMLQLDPPVIICGDIHGQFTDMMRIFNKCGFPNKVNYLFLGDYVDRGKMSLEVIVFLFACKLRYPENFFLLRGNHETQLVNRIYGFYDEIVRRYLSIPLYMLFQSVFNIMPLSAVVGGRILCMHGGLSPQLVKSNSLNILQSIYRPLPDPPNPSLPLDLLWADPNSMIDGFEYNDRGVSLTFGAKVVNEVCKKFDLDLICRAHQVVQDGYEFFANRKLVTIFSAPHYCGLFDNAAAVMIVNNHMQCSFKV</sequence>
<comment type="function">
    <text evidence="9">Probable phosphatase which plays a redundant role with gsp-4 in spermatogenesis by regulating sister chromatid segregation during meiosis. In addition, involved in sperm motility by controlling the dynamic disassembly of major sperm proteins (MSP) in the spermatozoan pseudopodium.</text>
</comment>
<dbReference type="AlphaFoldDB" id="A0A0N5CNT5"/>
<evidence type="ECO:0000256" key="9">
    <source>
        <dbReference type="ARBA" id="ARBA00054219"/>
    </source>
</evidence>
<evidence type="ECO:0000256" key="5">
    <source>
        <dbReference type="ARBA" id="ARBA00023211"/>
    </source>
</evidence>
<accession>A0A0N5CNT5</accession>
<dbReference type="InterPro" id="IPR006186">
    <property type="entry name" value="Ser/Thr-sp_prot-phosphatase"/>
</dbReference>
<dbReference type="FunFam" id="3.60.21.10:FF:000026">
    <property type="entry name" value="Serine/threonine-protein phosphatase"/>
    <property type="match status" value="1"/>
</dbReference>
<evidence type="ECO:0000256" key="1">
    <source>
        <dbReference type="ARBA" id="ARBA00008294"/>
    </source>
</evidence>
<reference evidence="12 13" key="2">
    <citation type="submission" date="2018-11" db="EMBL/GenBank/DDBJ databases">
        <authorList>
            <consortium name="Pathogen Informatics"/>
        </authorList>
    </citation>
    <scope>NUCLEOTIDE SEQUENCE [LARGE SCALE GENOMIC DNA]</scope>
</reference>
<gene>
    <name evidence="12" type="ORF">TCLT_LOCUS1858</name>
</gene>
<dbReference type="Pfam" id="PF00149">
    <property type="entry name" value="Metallophos"/>
    <property type="match status" value="1"/>
</dbReference>
<evidence type="ECO:0000256" key="10">
    <source>
        <dbReference type="RuleBase" id="RU004273"/>
    </source>
</evidence>
<dbReference type="Gene3D" id="3.60.21.10">
    <property type="match status" value="1"/>
</dbReference>
<dbReference type="WBParaSite" id="TCLT_0000185701-mRNA-1">
    <property type="protein sequence ID" value="TCLT_0000185701-mRNA-1"/>
    <property type="gene ID" value="TCLT_0000185701"/>
</dbReference>
<keyword evidence="5" id="KW-0464">Manganese</keyword>
<dbReference type="GO" id="GO:0004722">
    <property type="term" value="F:protein serine/threonine phosphatase activity"/>
    <property type="evidence" value="ECO:0007669"/>
    <property type="project" value="UniProtKB-EC"/>
</dbReference>
<dbReference type="InterPro" id="IPR029052">
    <property type="entry name" value="Metallo-depent_PP-like"/>
</dbReference>
<name>A0A0N5CNT5_THECL</name>
<evidence type="ECO:0000256" key="2">
    <source>
        <dbReference type="ARBA" id="ARBA00022723"/>
    </source>
</evidence>
<evidence type="ECO:0000256" key="6">
    <source>
        <dbReference type="ARBA" id="ARBA00037818"/>
    </source>
</evidence>
<comment type="catalytic activity">
    <reaction evidence="7">
        <text>O-phospho-L-seryl-[protein] + H2O = L-seryl-[protein] + phosphate</text>
        <dbReference type="Rhea" id="RHEA:20629"/>
        <dbReference type="Rhea" id="RHEA-COMP:9863"/>
        <dbReference type="Rhea" id="RHEA-COMP:11604"/>
        <dbReference type="ChEBI" id="CHEBI:15377"/>
        <dbReference type="ChEBI" id="CHEBI:29999"/>
        <dbReference type="ChEBI" id="CHEBI:43474"/>
        <dbReference type="ChEBI" id="CHEBI:83421"/>
        <dbReference type="EC" id="3.1.3.16"/>
    </reaction>
</comment>
<comment type="subcellular location">
    <subcellularLocation>
        <location evidence="6">Cell projection</location>
        <location evidence="6">Pseudopodium</location>
    </subcellularLocation>
</comment>
<dbReference type="GO" id="GO:0005634">
    <property type="term" value="C:nucleus"/>
    <property type="evidence" value="ECO:0007669"/>
    <property type="project" value="TreeGrafter"/>
</dbReference>
<dbReference type="GO" id="GO:0005737">
    <property type="term" value="C:cytoplasm"/>
    <property type="evidence" value="ECO:0007669"/>
    <property type="project" value="TreeGrafter"/>
</dbReference>
<dbReference type="GO" id="GO:0031272">
    <property type="term" value="P:regulation of pseudopodium assembly"/>
    <property type="evidence" value="ECO:0007669"/>
    <property type="project" value="UniProtKB-ARBA"/>
</dbReference>
<keyword evidence="13" id="KW-1185">Reference proteome</keyword>
<evidence type="ECO:0000256" key="8">
    <source>
        <dbReference type="ARBA" id="ARBA00048336"/>
    </source>
</evidence>
<feature type="domain" description="Serine/threonine specific protein phosphatases" evidence="11">
    <location>
        <begin position="106"/>
        <end position="111"/>
    </location>
</feature>
<organism evidence="14">
    <name type="scientific">Thelazia callipaeda</name>
    <name type="common">Oriental eyeworm</name>
    <name type="synonym">Parasitic nematode</name>
    <dbReference type="NCBI Taxonomy" id="103827"/>
    <lineage>
        <taxon>Eukaryota</taxon>
        <taxon>Metazoa</taxon>
        <taxon>Ecdysozoa</taxon>
        <taxon>Nematoda</taxon>
        <taxon>Chromadorea</taxon>
        <taxon>Rhabditida</taxon>
        <taxon>Spirurina</taxon>
        <taxon>Spiruromorpha</taxon>
        <taxon>Thelazioidea</taxon>
        <taxon>Thelaziidae</taxon>
        <taxon>Thelazia</taxon>
    </lineage>
</organism>
<dbReference type="OrthoDB" id="5822878at2759"/>
<dbReference type="PRINTS" id="PR00114">
    <property type="entry name" value="STPHPHTASE"/>
</dbReference>
<reference evidence="14" key="1">
    <citation type="submission" date="2017-02" db="UniProtKB">
        <authorList>
            <consortium name="WormBaseParasite"/>
        </authorList>
    </citation>
    <scope>IDENTIFICATION</scope>
</reference>